<accession>A0A844ZHI0</accession>
<name>A0A844ZHI0_9SPHN</name>
<evidence type="ECO:0000313" key="1">
    <source>
        <dbReference type="EMBL" id="MXO86596.1"/>
    </source>
</evidence>
<reference evidence="1 2" key="1">
    <citation type="submission" date="2019-12" db="EMBL/GenBank/DDBJ databases">
        <title>Genomic-based taxomic classification of the family Erythrobacteraceae.</title>
        <authorList>
            <person name="Xu L."/>
        </authorList>
    </citation>
    <scope>NUCLEOTIDE SEQUENCE [LARGE SCALE GENOMIC DNA]</scope>
    <source>
        <strain evidence="1 2">MCCC 1A09962</strain>
    </source>
</reference>
<sequence>MKRYPPPLPPPFPIRRRRIPAFHPVPVSGRKDGWTHERQAAFIGYLAETRSVAAAAQAVSMAREGAYRLRAREGAASFARAWDAALGKRPKSCDPAQEASPKVTDLPARYRAEHGLIVTIMYRGRYVKSARRPDNSALLQHLAQLDRALRMADAEDGGWDEGHR</sequence>
<dbReference type="RefSeq" id="WP_160683835.1">
    <property type="nucleotide sequence ID" value="NZ_WTYW01000003.1"/>
</dbReference>
<protein>
    <submittedName>
        <fullName evidence="1">Uncharacterized protein</fullName>
    </submittedName>
</protein>
<dbReference type="EMBL" id="WTYW01000003">
    <property type="protein sequence ID" value="MXO86596.1"/>
    <property type="molecule type" value="Genomic_DNA"/>
</dbReference>
<organism evidence="1 2">
    <name type="scientific">Parapontixanthobacter aurantiacus</name>
    <dbReference type="NCBI Taxonomy" id="1463599"/>
    <lineage>
        <taxon>Bacteria</taxon>
        <taxon>Pseudomonadati</taxon>
        <taxon>Pseudomonadota</taxon>
        <taxon>Alphaproteobacteria</taxon>
        <taxon>Sphingomonadales</taxon>
        <taxon>Erythrobacteraceae</taxon>
        <taxon>Parapontixanthobacter</taxon>
    </lineage>
</organism>
<evidence type="ECO:0000313" key="2">
    <source>
        <dbReference type="Proteomes" id="UP000433104"/>
    </source>
</evidence>
<dbReference type="AlphaFoldDB" id="A0A844ZHI0"/>
<dbReference type="Proteomes" id="UP000433104">
    <property type="component" value="Unassembled WGS sequence"/>
</dbReference>
<gene>
    <name evidence="1" type="ORF">GRI38_11230</name>
</gene>
<comment type="caution">
    <text evidence="1">The sequence shown here is derived from an EMBL/GenBank/DDBJ whole genome shotgun (WGS) entry which is preliminary data.</text>
</comment>
<dbReference type="OrthoDB" id="7282816at2"/>
<proteinExistence type="predicted"/>
<keyword evidence="2" id="KW-1185">Reference proteome</keyword>